<dbReference type="SUPFAM" id="SSF55874">
    <property type="entry name" value="ATPase domain of HSP90 chaperone/DNA topoisomerase II/histidine kinase"/>
    <property type="match status" value="1"/>
</dbReference>
<dbReference type="PRINTS" id="PR00344">
    <property type="entry name" value="BCTRLSENSOR"/>
</dbReference>
<keyword evidence="6" id="KW-0175">Coiled coil</keyword>
<dbReference type="SMART" id="SM00448">
    <property type="entry name" value="REC"/>
    <property type="match status" value="1"/>
</dbReference>
<dbReference type="CDD" id="cd17546">
    <property type="entry name" value="REC_hyHK_CKI1_RcsC-like"/>
    <property type="match status" value="1"/>
</dbReference>
<name>A0A4R1KBL4_9BACT</name>
<dbReference type="FunFam" id="3.30.565.10:FF:000010">
    <property type="entry name" value="Sensor histidine kinase RcsC"/>
    <property type="match status" value="1"/>
</dbReference>
<keyword evidence="4" id="KW-0902">Two-component regulatory system</keyword>
<evidence type="ECO:0000259" key="9">
    <source>
        <dbReference type="PROSITE" id="PS50110"/>
    </source>
</evidence>
<evidence type="ECO:0000256" key="2">
    <source>
        <dbReference type="ARBA" id="ARBA00012438"/>
    </source>
</evidence>
<dbReference type="InterPro" id="IPR003661">
    <property type="entry name" value="HisK_dim/P_dom"/>
</dbReference>
<feature type="domain" description="Histidine kinase" evidence="8">
    <location>
        <begin position="282"/>
        <end position="503"/>
    </location>
</feature>
<dbReference type="SUPFAM" id="SSF52172">
    <property type="entry name" value="CheY-like"/>
    <property type="match status" value="1"/>
</dbReference>
<dbReference type="Proteomes" id="UP000294614">
    <property type="component" value="Unassembled WGS sequence"/>
</dbReference>
<dbReference type="EMBL" id="SMGG01000004">
    <property type="protein sequence ID" value="TCK60559.1"/>
    <property type="molecule type" value="Genomic_DNA"/>
</dbReference>
<sequence>MTLKSMVAGIEAGRGGLGLRVVKPVWYNFDMVGTVEFGGRIENILRATKASTDIEYATAVYNPIVEKARGLVDVTEWMPYGSLTVYDFSSEATRKNISSGLMEKSGIIHLGDKYYMTSKMPLYDFSSEQIGYLFLIKDTTREVSQMHSEVTKQAGIIIAYGLFALALVSGYMIKVLFRPIEKIAKHVSEKEITLETPPVPLKYYGKSEISVLSDAYNNLSQKLFSNLQELSKQIHAVEDVNKNLETAIGTRTRQLEEANAQLESALDNYRYINDVKTEFLTNVSHEIRTPMNAIIGLSYLALQTGLNSKQYEYISKINSSATVLMEIINDILDYSKIEAGKLELESISFNLYELLKNVKDILEVQAERKKIYFSLGVAPDVPVYVKGDPMRLTQVLSNLGSNAVKFTDEGYVSIFVENIEADMAYSTLKFTVRDTGIGIPPEKIGKIFSSYEQISQKNARKYGGSGLGLSICKKILDKMSGSIKVESVLGQGSTFTVTIRVKNTDVTSAEDLGERTGVLKGKRVLVAEKSPREQGSISSIYRELMADVVPADSHIALMQVLGNNIKEDGTCGFDLIVLENWVHDIPSLSAFDNLNTDLSAMPPVIYISNETPPETGLNVTTLAKPASPTLLLNTAVTIITGNEAYSEPEETISGSVAGQQIKALVADDNGLNREVAKEFLLLLGVETKFAENGSEALTIARKEPFDIIFMDIMMPELDGYAASRLIREDGANADTPIYAMTASVMDEDRLRIKTSLLNGFISKPLKINELSKAVTEALRIRASRGTGFYMHDSSGHVDFITGLSLFGGNEELYKRALREFLPAAATLRNSLESSQAPDELKRIALSADSYAENLALNQVSEAVKNTLKALEDDDTASVRAAVNELSEQLMKAEEVIANNLKTA</sequence>
<dbReference type="AlphaFoldDB" id="A0A4R1KBL4"/>
<dbReference type="InterPro" id="IPR001789">
    <property type="entry name" value="Sig_transdc_resp-reg_receiver"/>
</dbReference>
<feature type="transmembrane region" description="Helical" evidence="7">
    <location>
        <begin position="154"/>
        <end position="173"/>
    </location>
</feature>
<dbReference type="EC" id="2.7.13.3" evidence="2"/>
<feature type="domain" description="Response regulatory" evidence="9">
    <location>
        <begin position="662"/>
        <end position="778"/>
    </location>
</feature>
<dbReference type="PANTHER" id="PTHR45339:SF1">
    <property type="entry name" value="HYBRID SIGNAL TRANSDUCTION HISTIDINE KINASE J"/>
    <property type="match status" value="1"/>
</dbReference>
<evidence type="ECO:0000313" key="10">
    <source>
        <dbReference type="EMBL" id="TCK60559.1"/>
    </source>
</evidence>
<dbReference type="SUPFAM" id="SSF47384">
    <property type="entry name" value="Homodimeric domain of signal transducing histidine kinase"/>
    <property type="match status" value="1"/>
</dbReference>
<dbReference type="InterPro" id="IPR005467">
    <property type="entry name" value="His_kinase_dom"/>
</dbReference>
<keyword evidence="7" id="KW-0472">Membrane</keyword>
<evidence type="ECO:0000256" key="7">
    <source>
        <dbReference type="SAM" id="Phobius"/>
    </source>
</evidence>
<keyword evidence="7" id="KW-0812">Transmembrane</keyword>
<evidence type="ECO:0000256" key="5">
    <source>
        <dbReference type="PROSITE-ProRule" id="PRU00169"/>
    </source>
</evidence>
<dbReference type="Pfam" id="PF00512">
    <property type="entry name" value="HisKA"/>
    <property type="match status" value="1"/>
</dbReference>
<evidence type="ECO:0000256" key="1">
    <source>
        <dbReference type="ARBA" id="ARBA00000085"/>
    </source>
</evidence>
<keyword evidence="7" id="KW-1133">Transmembrane helix</keyword>
<evidence type="ECO:0000256" key="4">
    <source>
        <dbReference type="ARBA" id="ARBA00023012"/>
    </source>
</evidence>
<evidence type="ECO:0000313" key="11">
    <source>
        <dbReference type="Proteomes" id="UP000294614"/>
    </source>
</evidence>
<dbReference type="InterPro" id="IPR036097">
    <property type="entry name" value="HisK_dim/P_sf"/>
</dbReference>
<keyword evidence="10" id="KW-0418">Kinase</keyword>
<feature type="coiled-coil region" evidence="6">
    <location>
        <begin position="227"/>
        <end position="261"/>
    </location>
</feature>
<dbReference type="Pfam" id="PF14827">
    <property type="entry name" value="dCache_3"/>
    <property type="match status" value="1"/>
</dbReference>
<feature type="modified residue" description="4-aspartylphosphate" evidence="5">
    <location>
        <position position="711"/>
    </location>
</feature>
<dbReference type="PROSITE" id="PS50109">
    <property type="entry name" value="HIS_KIN"/>
    <property type="match status" value="1"/>
</dbReference>
<dbReference type="Pfam" id="PF00072">
    <property type="entry name" value="Response_reg"/>
    <property type="match status" value="1"/>
</dbReference>
<dbReference type="PANTHER" id="PTHR45339">
    <property type="entry name" value="HYBRID SIGNAL TRANSDUCTION HISTIDINE KINASE J"/>
    <property type="match status" value="1"/>
</dbReference>
<dbReference type="OrthoDB" id="9804263at2"/>
<evidence type="ECO:0000256" key="6">
    <source>
        <dbReference type="SAM" id="Coils"/>
    </source>
</evidence>
<comment type="caution">
    <text evidence="10">The sequence shown here is derived from an EMBL/GenBank/DDBJ whole genome shotgun (WGS) entry which is preliminary data.</text>
</comment>
<dbReference type="SMART" id="SM00388">
    <property type="entry name" value="HisKA"/>
    <property type="match status" value="1"/>
</dbReference>
<dbReference type="InterPro" id="IPR036890">
    <property type="entry name" value="HATPase_C_sf"/>
</dbReference>
<dbReference type="CDD" id="cd16922">
    <property type="entry name" value="HATPase_EvgS-ArcB-TorS-like"/>
    <property type="match status" value="1"/>
</dbReference>
<dbReference type="InterPro" id="IPR003594">
    <property type="entry name" value="HATPase_dom"/>
</dbReference>
<organism evidence="10 11">
    <name type="scientific">Seleniivibrio woodruffii</name>
    <dbReference type="NCBI Taxonomy" id="1078050"/>
    <lineage>
        <taxon>Bacteria</taxon>
        <taxon>Pseudomonadati</taxon>
        <taxon>Deferribacterota</taxon>
        <taxon>Deferribacteres</taxon>
        <taxon>Deferribacterales</taxon>
        <taxon>Geovibrionaceae</taxon>
        <taxon>Seleniivibrio</taxon>
    </lineage>
</organism>
<dbReference type="SMART" id="SM00387">
    <property type="entry name" value="HATPase_c"/>
    <property type="match status" value="1"/>
</dbReference>
<dbReference type="GO" id="GO:0000155">
    <property type="term" value="F:phosphorelay sensor kinase activity"/>
    <property type="evidence" value="ECO:0007669"/>
    <property type="project" value="InterPro"/>
</dbReference>
<proteinExistence type="predicted"/>
<comment type="catalytic activity">
    <reaction evidence="1">
        <text>ATP + protein L-histidine = ADP + protein N-phospho-L-histidine.</text>
        <dbReference type="EC" id="2.7.13.3"/>
    </reaction>
</comment>
<keyword evidence="3 5" id="KW-0597">Phosphoprotein</keyword>
<evidence type="ECO:0000256" key="3">
    <source>
        <dbReference type="ARBA" id="ARBA00022553"/>
    </source>
</evidence>
<protein>
    <recommendedName>
        <fullName evidence="2">histidine kinase</fullName>
        <ecNumber evidence="2">2.7.13.3</ecNumber>
    </recommendedName>
</protein>
<dbReference type="Gene3D" id="1.10.287.130">
    <property type="match status" value="1"/>
</dbReference>
<dbReference type="Gene3D" id="3.30.565.10">
    <property type="entry name" value="Histidine kinase-like ATPase, C-terminal domain"/>
    <property type="match status" value="1"/>
</dbReference>
<dbReference type="Gene3D" id="3.40.50.2300">
    <property type="match status" value="1"/>
</dbReference>
<evidence type="ECO:0000259" key="8">
    <source>
        <dbReference type="PROSITE" id="PS50109"/>
    </source>
</evidence>
<dbReference type="InterPro" id="IPR004358">
    <property type="entry name" value="Sig_transdc_His_kin-like_C"/>
</dbReference>
<keyword evidence="11" id="KW-1185">Reference proteome</keyword>
<dbReference type="PROSITE" id="PS50110">
    <property type="entry name" value="RESPONSE_REGULATORY"/>
    <property type="match status" value="1"/>
</dbReference>
<keyword evidence="10" id="KW-0808">Transferase</keyword>
<dbReference type="CDD" id="cd00082">
    <property type="entry name" value="HisKA"/>
    <property type="match status" value="1"/>
</dbReference>
<accession>A0A4R1KBL4</accession>
<dbReference type="InterPro" id="IPR029150">
    <property type="entry name" value="dCache_3"/>
</dbReference>
<dbReference type="InterPro" id="IPR011006">
    <property type="entry name" value="CheY-like_superfamily"/>
</dbReference>
<gene>
    <name evidence="10" type="ORF">C8D98_1436</name>
</gene>
<dbReference type="Pfam" id="PF02518">
    <property type="entry name" value="HATPase_c"/>
    <property type="match status" value="1"/>
</dbReference>
<reference evidence="10 11" key="1">
    <citation type="submission" date="2019-03" db="EMBL/GenBank/DDBJ databases">
        <title>Genomic Encyclopedia of Type Strains, Phase IV (KMG-IV): sequencing the most valuable type-strain genomes for metagenomic binning, comparative biology and taxonomic classification.</title>
        <authorList>
            <person name="Goeker M."/>
        </authorList>
    </citation>
    <scope>NUCLEOTIDE SEQUENCE [LARGE SCALE GENOMIC DNA]</scope>
    <source>
        <strain evidence="10 11">DSM 24984</strain>
    </source>
</reference>